<proteinExistence type="predicted"/>
<evidence type="ECO:0000313" key="3">
    <source>
        <dbReference type="EMBL" id="ALC82257.1"/>
    </source>
</evidence>
<dbReference type="RefSeq" id="WP_053604042.1">
    <property type="nucleotide sequence ID" value="NZ_CP012600.1"/>
</dbReference>
<dbReference type="Pfam" id="PF13273">
    <property type="entry name" value="DUF4064"/>
    <property type="match status" value="1"/>
</dbReference>
<gene>
    <name evidence="3" type="ORF">AM592_12210</name>
</gene>
<dbReference type="AlphaFoldDB" id="A0A0M5JJ24"/>
<reference evidence="3 4" key="2">
    <citation type="journal article" date="2016" name="Int. J. Syst. Evol. Microbiol.">
        <title>Bacillus gobiensis sp. nov., isolated from a soil sample.</title>
        <authorList>
            <person name="Liu B."/>
            <person name="Liu G.H."/>
            <person name="Cetin S."/>
            <person name="Schumann P."/>
            <person name="Pan Z.Z."/>
            <person name="Chen Q.Q."/>
        </authorList>
    </citation>
    <scope>NUCLEOTIDE SEQUENCE [LARGE SCALE GENOMIC DNA]</scope>
    <source>
        <strain evidence="3 4">FJAT-4402</strain>
    </source>
</reference>
<organism evidence="3 4">
    <name type="scientific">Bacillus gobiensis</name>
    <dbReference type="NCBI Taxonomy" id="1441095"/>
    <lineage>
        <taxon>Bacteria</taxon>
        <taxon>Bacillati</taxon>
        <taxon>Bacillota</taxon>
        <taxon>Bacilli</taxon>
        <taxon>Bacillales</taxon>
        <taxon>Bacillaceae</taxon>
        <taxon>Bacillus</taxon>
    </lineage>
</organism>
<evidence type="ECO:0000313" key="4">
    <source>
        <dbReference type="Proteomes" id="UP000067625"/>
    </source>
</evidence>
<dbReference type="EMBL" id="CP012600">
    <property type="protein sequence ID" value="ALC82257.1"/>
    <property type="molecule type" value="Genomic_DNA"/>
</dbReference>
<name>A0A0M5JJ24_9BACI</name>
<keyword evidence="4" id="KW-1185">Reference proteome</keyword>
<feature type="transmembrane region" description="Helical" evidence="1">
    <location>
        <begin position="7"/>
        <end position="31"/>
    </location>
</feature>
<dbReference type="Proteomes" id="UP000067625">
    <property type="component" value="Chromosome"/>
</dbReference>
<accession>A0A0M5JJ24</accession>
<protein>
    <recommendedName>
        <fullName evidence="2">DUF4064 domain-containing protein</fullName>
    </recommendedName>
</protein>
<dbReference type="InterPro" id="IPR025273">
    <property type="entry name" value="DUF4064"/>
</dbReference>
<keyword evidence="1" id="KW-0472">Membrane</keyword>
<keyword evidence="1" id="KW-0812">Transmembrane</keyword>
<evidence type="ECO:0000256" key="1">
    <source>
        <dbReference type="SAM" id="Phobius"/>
    </source>
</evidence>
<sequence>MNRSTEFILSLIASILLVLCLILTVFILLFFGTVAEGDANAAFWFIVLLISIFLNAPLIILVWVGTFFLKKDSLGWGIFILVMGILYSLSFYFVPGILLLIAGIMMLSRKNHSLEKSI</sequence>
<dbReference type="PATRIC" id="fig|1441095.3.peg.2675"/>
<feature type="transmembrane region" description="Helical" evidence="1">
    <location>
        <begin position="43"/>
        <end position="69"/>
    </location>
</feature>
<keyword evidence="1" id="KW-1133">Transmembrane helix</keyword>
<reference evidence="4" key="1">
    <citation type="submission" date="2015-08" db="EMBL/GenBank/DDBJ databases">
        <title>Genome sequencing project for genomic taxonomy and phylogenomics of Bacillus-like bacteria.</title>
        <authorList>
            <person name="Liu B."/>
            <person name="Wang J."/>
            <person name="Zhu Y."/>
            <person name="Liu G."/>
            <person name="Chen Q."/>
            <person name="Chen Z."/>
            <person name="Lan J."/>
            <person name="Che J."/>
            <person name="Ge C."/>
            <person name="Shi H."/>
            <person name="Pan Z."/>
            <person name="Liu X."/>
        </authorList>
    </citation>
    <scope>NUCLEOTIDE SEQUENCE [LARGE SCALE GENOMIC DNA]</scope>
    <source>
        <strain evidence="4">FJAT-4402</strain>
    </source>
</reference>
<feature type="domain" description="DUF4064" evidence="2">
    <location>
        <begin position="2"/>
        <end position="88"/>
    </location>
</feature>
<feature type="transmembrane region" description="Helical" evidence="1">
    <location>
        <begin position="76"/>
        <end position="107"/>
    </location>
</feature>
<dbReference type="OrthoDB" id="2990321at2"/>
<evidence type="ECO:0000259" key="2">
    <source>
        <dbReference type="Pfam" id="PF13273"/>
    </source>
</evidence>